<evidence type="ECO:0000313" key="1">
    <source>
        <dbReference type="EMBL" id="STR00437.1"/>
    </source>
</evidence>
<proteinExistence type="predicted"/>
<dbReference type="AlphaFoldDB" id="A0A377QZK3"/>
<accession>A0A377QZK3</accession>
<gene>
    <name evidence="1" type="ORF">NCTC13336_00645</name>
</gene>
<name>A0A377QZK3_9NEIS</name>
<dbReference type="EMBL" id="UGJJ01000001">
    <property type="protein sequence ID" value="STR00437.1"/>
    <property type="molecule type" value="Genomic_DNA"/>
</dbReference>
<dbReference type="OrthoDB" id="8607277at2"/>
<organism evidence="1 2">
    <name type="scientific">Kingella potus</name>
    <dbReference type="NCBI Taxonomy" id="265175"/>
    <lineage>
        <taxon>Bacteria</taxon>
        <taxon>Pseudomonadati</taxon>
        <taxon>Pseudomonadota</taxon>
        <taxon>Betaproteobacteria</taxon>
        <taxon>Neisseriales</taxon>
        <taxon>Neisseriaceae</taxon>
        <taxon>Kingella</taxon>
    </lineage>
</organism>
<sequence length="133" mass="14670">MISVFSIVVGICFALFALWYGSKTAADKSPVLRIAVPDNAESSSEWQRWAQENGYKSQGGGLWKKGTGMLTSATEIRFEGKEMQVCECVNYLFGTNRFALNAPSWMGRPVRAAKLKALNGLLAQWQIEPVSFG</sequence>
<evidence type="ECO:0000313" key="2">
    <source>
        <dbReference type="Proteomes" id="UP000254293"/>
    </source>
</evidence>
<reference evidence="1 2" key="1">
    <citation type="submission" date="2018-06" db="EMBL/GenBank/DDBJ databases">
        <authorList>
            <consortium name="Pathogen Informatics"/>
            <person name="Doyle S."/>
        </authorList>
    </citation>
    <scope>NUCLEOTIDE SEQUENCE [LARGE SCALE GENOMIC DNA]</scope>
    <source>
        <strain evidence="1 2">NCTC13336</strain>
    </source>
</reference>
<dbReference type="Proteomes" id="UP000254293">
    <property type="component" value="Unassembled WGS sequence"/>
</dbReference>
<dbReference type="RefSeq" id="WP_115307712.1">
    <property type="nucleotide sequence ID" value="NZ_CP091516.1"/>
</dbReference>
<keyword evidence="2" id="KW-1185">Reference proteome</keyword>
<protein>
    <submittedName>
        <fullName evidence="1">Uncharacterized protein</fullName>
    </submittedName>
</protein>